<evidence type="ECO:0000313" key="2">
    <source>
        <dbReference type="Proteomes" id="UP000024635"/>
    </source>
</evidence>
<protein>
    <submittedName>
        <fullName evidence="1">Uncharacterized protein</fullName>
    </submittedName>
</protein>
<dbReference type="PANTHER" id="PTHR46238">
    <property type="entry name" value="REVERSE TRANSCRIPTASE DOMAIN-CONTAINING PROTEIN"/>
    <property type="match status" value="1"/>
</dbReference>
<evidence type="ECO:0000313" key="1">
    <source>
        <dbReference type="EMBL" id="EYC37910.1"/>
    </source>
</evidence>
<dbReference type="AlphaFoldDB" id="A0A016WE40"/>
<sequence length="117" mass="13393">MRERGIPENKVRAVQVRYDWSTLRVRTSHLGSILSADGTVDAAVGGRIACAWLKWRESTGILCDRRCSRMLKGKIYHTVVRPAVMYGSECWPVSKKHERMFNTAEMCMLLAMWTNTT</sequence>
<dbReference type="PANTHER" id="PTHR46238:SF8">
    <property type="entry name" value="ENDONUCLEASE_EXONUCLEASE_PHOSPHATASE DOMAIN-CONTAINING PROTEIN"/>
    <property type="match status" value="1"/>
</dbReference>
<proteinExistence type="predicted"/>
<dbReference type="Proteomes" id="UP000024635">
    <property type="component" value="Unassembled WGS sequence"/>
</dbReference>
<keyword evidence="2" id="KW-1185">Reference proteome</keyword>
<accession>A0A016WE40</accession>
<organism evidence="1 2">
    <name type="scientific">Ancylostoma ceylanicum</name>
    <dbReference type="NCBI Taxonomy" id="53326"/>
    <lineage>
        <taxon>Eukaryota</taxon>
        <taxon>Metazoa</taxon>
        <taxon>Ecdysozoa</taxon>
        <taxon>Nematoda</taxon>
        <taxon>Chromadorea</taxon>
        <taxon>Rhabditida</taxon>
        <taxon>Rhabditina</taxon>
        <taxon>Rhabditomorpha</taxon>
        <taxon>Strongyloidea</taxon>
        <taxon>Ancylostomatidae</taxon>
        <taxon>Ancylostomatinae</taxon>
        <taxon>Ancylostoma</taxon>
    </lineage>
</organism>
<dbReference type="OrthoDB" id="424543at2759"/>
<gene>
    <name evidence="1" type="primary">Acey_s0757.g2095</name>
    <name evidence="1" type="ORF">Y032_0757g2095</name>
</gene>
<dbReference type="STRING" id="53326.A0A016WE40"/>
<reference evidence="2" key="1">
    <citation type="journal article" date="2015" name="Nat. Genet.">
        <title>The genome and transcriptome of the zoonotic hookworm Ancylostoma ceylanicum identify infection-specific gene families.</title>
        <authorList>
            <person name="Schwarz E.M."/>
            <person name="Hu Y."/>
            <person name="Antoshechkin I."/>
            <person name="Miller M.M."/>
            <person name="Sternberg P.W."/>
            <person name="Aroian R.V."/>
        </authorList>
    </citation>
    <scope>NUCLEOTIDE SEQUENCE</scope>
    <source>
        <strain evidence="2">HY135</strain>
    </source>
</reference>
<comment type="caution">
    <text evidence="1">The sequence shown here is derived from an EMBL/GenBank/DDBJ whole genome shotgun (WGS) entry which is preliminary data.</text>
</comment>
<name>A0A016WE40_9BILA</name>
<dbReference type="EMBL" id="JARK01000357">
    <property type="protein sequence ID" value="EYC37910.1"/>
    <property type="molecule type" value="Genomic_DNA"/>
</dbReference>